<comment type="caution">
    <text evidence="1">The sequence shown here is derived from an EMBL/GenBank/DDBJ whole genome shotgun (WGS) entry which is preliminary data.</text>
</comment>
<keyword evidence="2" id="KW-1185">Reference proteome</keyword>
<reference evidence="1 2" key="1">
    <citation type="submission" date="2020-07" db="EMBL/GenBank/DDBJ databases">
        <title>Roseicoccus Jingziensis gen. nov., sp. nov., isolated from coastal seawater.</title>
        <authorList>
            <person name="Feng X."/>
        </authorList>
    </citation>
    <scope>NUCLEOTIDE SEQUENCE [LARGE SCALE GENOMIC DNA]</scope>
    <source>
        <strain evidence="1 2">N1E253</strain>
    </source>
</reference>
<name>A0A851GRB5_9BACT</name>
<evidence type="ECO:0000313" key="2">
    <source>
        <dbReference type="Proteomes" id="UP000557872"/>
    </source>
</evidence>
<dbReference type="AlphaFoldDB" id="A0A851GRB5"/>
<protein>
    <recommendedName>
        <fullName evidence="3">RHS repeat-associated core domain-containing protein</fullName>
    </recommendedName>
</protein>
<organism evidence="1 2">
    <name type="scientific">Oceaniferula marina</name>
    <dbReference type="NCBI Taxonomy" id="2748318"/>
    <lineage>
        <taxon>Bacteria</taxon>
        <taxon>Pseudomonadati</taxon>
        <taxon>Verrucomicrobiota</taxon>
        <taxon>Verrucomicrobiia</taxon>
        <taxon>Verrucomicrobiales</taxon>
        <taxon>Verrucomicrobiaceae</taxon>
        <taxon>Oceaniferula</taxon>
    </lineage>
</organism>
<evidence type="ECO:0008006" key="3">
    <source>
        <dbReference type="Google" id="ProtNLM"/>
    </source>
</evidence>
<dbReference type="EMBL" id="JACBAZ010000021">
    <property type="protein sequence ID" value="NWK57665.1"/>
    <property type="molecule type" value="Genomic_DNA"/>
</dbReference>
<dbReference type="RefSeq" id="WP_178935005.1">
    <property type="nucleotide sequence ID" value="NZ_JACBAZ010000021.1"/>
</dbReference>
<sequence length="49" mass="5745">MMKTSKPGLNYYAYRYYDPVTGRWKSWDPIEEKVGLNVYGFVGNGELFC</sequence>
<gene>
    <name evidence="1" type="ORF">HW115_18755</name>
</gene>
<evidence type="ECO:0000313" key="1">
    <source>
        <dbReference type="EMBL" id="NWK57665.1"/>
    </source>
</evidence>
<dbReference type="NCBIfam" id="TIGR03696">
    <property type="entry name" value="Rhs_assc_core"/>
    <property type="match status" value="1"/>
</dbReference>
<proteinExistence type="predicted"/>
<dbReference type="InterPro" id="IPR022385">
    <property type="entry name" value="Rhs_assc_core"/>
</dbReference>
<accession>A0A851GRB5</accession>
<dbReference type="Proteomes" id="UP000557872">
    <property type="component" value="Unassembled WGS sequence"/>
</dbReference>
<dbReference type="Gene3D" id="2.180.10.10">
    <property type="entry name" value="RHS repeat-associated core"/>
    <property type="match status" value="1"/>
</dbReference>